<dbReference type="PANTHER" id="PTHR11067:SF9">
    <property type="entry name" value="INOSINE TRIPHOSPHATE PYROPHOSPHATASE"/>
    <property type="match status" value="1"/>
</dbReference>
<dbReference type="FunFam" id="3.90.950.10:FF:000003">
    <property type="entry name" value="Inosine triphosphate pyrophosphatase"/>
    <property type="match status" value="1"/>
</dbReference>
<feature type="binding site" evidence="13">
    <location>
        <position position="84"/>
    </location>
    <ligand>
        <name>Mg(2+)</name>
        <dbReference type="ChEBI" id="CHEBI:18420"/>
    </ligand>
</feature>
<evidence type="ECO:0000313" key="15">
    <source>
        <dbReference type="Proteomes" id="UP000018320"/>
    </source>
</evidence>
<dbReference type="GO" id="GO:0009204">
    <property type="term" value="P:deoxyribonucleoside triphosphate catabolic process"/>
    <property type="evidence" value="ECO:0007669"/>
    <property type="project" value="UniProtKB-UniRule"/>
</dbReference>
<dbReference type="VEuPathDB" id="GiardiaDB:GL50581_1005"/>
<feature type="binding site" evidence="13">
    <location>
        <begin position="161"/>
        <end position="164"/>
    </location>
    <ligand>
        <name>ITP</name>
        <dbReference type="ChEBI" id="CHEBI:61402"/>
    </ligand>
</feature>
<dbReference type="GO" id="GO:0005737">
    <property type="term" value="C:cytoplasm"/>
    <property type="evidence" value="ECO:0007669"/>
    <property type="project" value="UniProtKB-SubCell"/>
</dbReference>
<dbReference type="HAMAP" id="MF_03148">
    <property type="entry name" value="HAM1_NTPase"/>
    <property type="match status" value="1"/>
</dbReference>
<comment type="function">
    <text evidence="13">Pyrophosphatase that hydrolyzes non-canonical purine nucleotides such as inosine triphosphate (ITP), deoxyinosine triphosphate (dITP) or xanthosine 5'-triphosphate (XTP) to their respective monophosphate derivatives. The enzyme does not distinguish between the deoxy- and ribose forms. Probably excludes non-canonical purines from RNA and DNA precursor pools, thus preventing their incorporation into RNA and DNA and avoiding chromosomal lesions.</text>
</comment>
<evidence type="ECO:0000256" key="1">
    <source>
        <dbReference type="ARBA" id="ARBA00004496"/>
    </source>
</evidence>
<feature type="binding site" evidence="13">
    <location>
        <position position="56"/>
    </location>
    <ligand>
        <name>Mg(2+)</name>
        <dbReference type="ChEBI" id="CHEBI:18420"/>
    </ligand>
</feature>
<comment type="catalytic activity">
    <reaction evidence="12">
        <text>N(6)-hydroxy-dATP + H2O = N(6)-hydroxy-dAMP + diphosphate + H(+)</text>
        <dbReference type="Rhea" id="RHEA:83971"/>
        <dbReference type="ChEBI" id="CHEBI:15377"/>
        <dbReference type="ChEBI" id="CHEBI:15378"/>
        <dbReference type="ChEBI" id="CHEBI:33019"/>
        <dbReference type="ChEBI" id="CHEBI:233529"/>
        <dbReference type="ChEBI" id="CHEBI:233530"/>
    </reaction>
    <physiologicalReaction direction="left-to-right" evidence="12">
        <dbReference type="Rhea" id="RHEA:83972"/>
    </physiologicalReaction>
</comment>
<dbReference type="EMBL" id="AHGT01000036">
    <property type="protein sequence ID" value="ESU36941.1"/>
    <property type="molecule type" value="Genomic_DNA"/>
</dbReference>
<evidence type="ECO:0000256" key="4">
    <source>
        <dbReference type="ARBA" id="ARBA00022723"/>
    </source>
</evidence>
<comment type="caution">
    <text evidence="13">Lacks conserved residue(s) required for the propagation of feature annotation.</text>
</comment>
<dbReference type="GO" id="GO:0035870">
    <property type="term" value="F:dITP diphosphatase activity"/>
    <property type="evidence" value="ECO:0007669"/>
    <property type="project" value="UniProtKB-UniRule"/>
</dbReference>
<proteinExistence type="inferred from homology"/>
<dbReference type="Pfam" id="PF01725">
    <property type="entry name" value="Ham1p_like"/>
    <property type="match status" value="1"/>
</dbReference>
<dbReference type="CDD" id="cd00515">
    <property type="entry name" value="HAM1"/>
    <property type="match status" value="1"/>
</dbReference>
<feature type="binding site" evidence="13">
    <location>
        <begin position="190"/>
        <end position="191"/>
    </location>
    <ligand>
        <name>ITP</name>
        <dbReference type="ChEBI" id="CHEBI:61402"/>
    </ligand>
</feature>
<keyword evidence="8 13" id="KW-0546">Nucleotide metabolism</keyword>
<name>V6TDP1_GIAIN</name>
<reference evidence="15" key="1">
    <citation type="submission" date="2012-02" db="EMBL/GenBank/DDBJ databases">
        <title>Genome sequencing of Giardia lamblia Genotypes A2 and B isolates (DH and GS) and comparative analysis with the genomes of Genotypes A1 and E (WB and Pig).</title>
        <authorList>
            <person name="Adam R."/>
            <person name="Dahlstrom E."/>
            <person name="Martens C."/>
            <person name="Bruno D."/>
            <person name="Barbian K."/>
            <person name="Porcella S.F."/>
            <person name="Nash T."/>
        </authorList>
    </citation>
    <scope>NUCLEOTIDE SEQUENCE</scope>
    <source>
        <strain evidence="15">DH</strain>
    </source>
</reference>
<evidence type="ECO:0000256" key="5">
    <source>
        <dbReference type="ARBA" id="ARBA00022741"/>
    </source>
</evidence>
<comment type="cofactor">
    <cofactor evidence="13">
        <name>Mg(2+)</name>
        <dbReference type="ChEBI" id="CHEBI:18420"/>
    </cofactor>
    <cofactor evidence="13">
        <name>Mn(2+)</name>
        <dbReference type="ChEBI" id="CHEBI:29035"/>
    </cofactor>
    <text evidence="13">Binds 1 divalent metal cation per subunit; can use either Mg(2+) or Mn(2+).</text>
</comment>
<evidence type="ECO:0000256" key="6">
    <source>
        <dbReference type="ARBA" id="ARBA00022801"/>
    </source>
</evidence>
<evidence type="ECO:0000256" key="12">
    <source>
        <dbReference type="ARBA" id="ARBA00093271"/>
    </source>
</evidence>
<dbReference type="InterPro" id="IPR029001">
    <property type="entry name" value="ITPase-like_fam"/>
</dbReference>
<keyword evidence="6 13" id="KW-0378">Hydrolase</keyword>
<comment type="caution">
    <text evidence="14">The sequence shown here is derived from an EMBL/GenBank/DDBJ whole genome shotgun (WGS) entry which is preliminary data.</text>
</comment>
<evidence type="ECO:0000313" key="14">
    <source>
        <dbReference type="EMBL" id="ESU36941.1"/>
    </source>
</evidence>
<dbReference type="EC" id="3.6.1.66" evidence="13"/>
<dbReference type="SUPFAM" id="SSF52972">
    <property type="entry name" value="ITPase-like"/>
    <property type="match status" value="1"/>
</dbReference>
<comment type="catalytic activity">
    <reaction evidence="11">
        <text>dITP + H2O = dIMP + diphosphate + H(+)</text>
        <dbReference type="Rhea" id="RHEA:28342"/>
        <dbReference type="ChEBI" id="CHEBI:15377"/>
        <dbReference type="ChEBI" id="CHEBI:15378"/>
        <dbReference type="ChEBI" id="CHEBI:33019"/>
        <dbReference type="ChEBI" id="CHEBI:61194"/>
        <dbReference type="ChEBI" id="CHEBI:61382"/>
        <dbReference type="EC" id="3.6.1.66"/>
    </reaction>
    <physiologicalReaction direction="left-to-right" evidence="11">
        <dbReference type="Rhea" id="RHEA:28343"/>
    </physiologicalReaction>
</comment>
<reference evidence="14 15" key="2">
    <citation type="journal article" date="2013" name="Genome Biol. Evol.">
        <title>Genome sequencing of Giardia lamblia genotypes A2 and B isolates (DH and GS) and comparative analysis with the genomes of genotypes A1 and E (WB and Pig).</title>
        <authorList>
            <person name="Adam R.D."/>
            <person name="Dahlstrom E.W."/>
            <person name="Martens C.A."/>
            <person name="Bruno D.P."/>
            <person name="Barbian K.D."/>
            <person name="Ricklefs S.M."/>
            <person name="Hernandez M.M."/>
            <person name="Narla N.P."/>
            <person name="Patel R.B."/>
            <person name="Porcella S.F."/>
            <person name="Nash T.E."/>
        </authorList>
    </citation>
    <scope>NUCLEOTIDE SEQUENCE [LARGE SCALE GENOMIC DNA]</scope>
    <source>
        <strain evidence="14 15">DH</strain>
    </source>
</reference>
<protein>
    <recommendedName>
        <fullName evidence="13">Inosine triphosphate pyrophosphatase</fullName>
        <shortName evidence="13">ITPase</shortName>
        <shortName evidence="13">Inosine triphosphatase</shortName>
        <ecNumber evidence="13">3.6.1.66</ecNumber>
    </recommendedName>
    <alternativeName>
        <fullName evidence="13">Non-canonical purine NTP pyrophosphatase</fullName>
    </alternativeName>
    <alternativeName>
        <fullName evidence="13">Non-standard purine NTP pyrophosphatase</fullName>
    </alternativeName>
    <alternativeName>
        <fullName evidence="13">Nucleoside-triphosphate diphosphatase</fullName>
    </alternativeName>
    <alternativeName>
        <fullName evidence="13">Nucleoside-triphosphate pyrophosphatase</fullName>
        <shortName evidence="13">NTPase</shortName>
    </alternativeName>
    <alternativeName>
        <fullName evidence="13">XTP/dITP diphosphatase</fullName>
    </alternativeName>
</protein>
<dbReference type="VEuPathDB" id="GiardiaDB:DHA2_7511"/>
<dbReference type="VEuPathDB" id="GiardiaDB:GL50803_007511"/>
<evidence type="ECO:0000256" key="7">
    <source>
        <dbReference type="ARBA" id="ARBA00022842"/>
    </source>
</evidence>
<dbReference type="AlphaFoldDB" id="V6TDP1"/>
<evidence type="ECO:0000256" key="11">
    <source>
        <dbReference type="ARBA" id="ARBA00093255"/>
    </source>
</evidence>
<gene>
    <name evidence="14" type="ORF">DHA2_7511</name>
</gene>
<evidence type="ECO:0000256" key="3">
    <source>
        <dbReference type="ARBA" id="ARBA00022490"/>
    </source>
</evidence>
<dbReference type="Gene3D" id="3.90.950.10">
    <property type="match status" value="1"/>
</dbReference>
<keyword evidence="5 13" id="KW-0547">Nucleotide-binding</keyword>
<feature type="binding site" evidence="13">
    <location>
        <position position="68"/>
    </location>
    <ligand>
        <name>ITP</name>
        <dbReference type="ChEBI" id="CHEBI:61402"/>
    </ligand>
</feature>
<comment type="similarity">
    <text evidence="2 13">Belongs to the HAM1 NTPase family.</text>
</comment>
<organism evidence="14 15">
    <name type="scientific">Giardia intestinalis</name>
    <name type="common">Giardia lamblia</name>
    <dbReference type="NCBI Taxonomy" id="5741"/>
    <lineage>
        <taxon>Eukaryota</taxon>
        <taxon>Metamonada</taxon>
        <taxon>Diplomonadida</taxon>
        <taxon>Hexamitidae</taxon>
        <taxon>Giardiinae</taxon>
        <taxon>Giardia</taxon>
    </lineage>
</organism>
<feature type="binding site" evidence="13">
    <location>
        <position position="185"/>
    </location>
    <ligand>
        <name>ITP</name>
        <dbReference type="ChEBI" id="CHEBI:61402"/>
    </ligand>
</feature>
<dbReference type="InterPro" id="IPR002637">
    <property type="entry name" value="RdgB/HAM1"/>
</dbReference>
<keyword evidence="4 13" id="KW-0479">Metal-binding</keyword>
<dbReference type="PANTHER" id="PTHR11067">
    <property type="entry name" value="INOSINE TRIPHOSPHATE PYROPHOSPHATASE/HAM1 PROTEIN"/>
    <property type="match status" value="1"/>
</dbReference>
<evidence type="ECO:0000256" key="9">
    <source>
        <dbReference type="ARBA" id="ARBA00054940"/>
    </source>
</evidence>
<dbReference type="GO" id="GO:0000166">
    <property type="term" value="F:nucleotide binding"/>
    <property type="evidence" value="ECO:0007669"/>
    <property type="project" value="UniProtKB-KW"/>
</dbReference>
<comment type="catalytic activity">
    <reaction evidence="10">
        <text>ITP + H2O = IMP + diphosphate + H(+)</text>
        <dbReference type="Rhea" id="RHEA:29399"/>
        <dbReference type="ChEBI" id="CHEBI:15377"/>
        <dbReference type="ChEBI" id="CHEBI:15378"/>
        <dbReference type="ChEBI" id="CHEBI:33019"/>
        <dbReference type="ChEBI" id="CHEBI:58053"/>
        <dbReference type="ChEBI" id="CHEBI:61402"/>
        <dbReference type="EC" id="3.6.1.66"/>
    </reaction>
    <physiologicalReaction direction="left-to-right" evidence="10">
        <dbReference type="Rhea" id="RHEA:29400"/>
    </physiologicalReaction>
</comment>
<accession>V6TDP1</accession>
<sequence>MERYTSVIAVFLKTDYLQWMAPLPLCFVTSSKKKLAEFLHAVGDNTIAHVSMDLPELQGDPETVAREKARAASRIYGGPVLVEDVSLCFNAYKGLPGVYVKSFLTAVGPSGLCNMLLPYEDKSAYVLCIYAFCDVTVDDKPVLFTGRADGRIVPPRGPQTFGWDCIFEPLEGGGKTYAEMEMVEKSAISHRGKALEKVKAFLTNLGVKVPCVK</sequence>
<keyword evidence="3 13" id="KW-0963">Cytoplasm</keyword>
<comment type="subunit">
    <text evidence="13">Homodimer.</text>
</comment>
<evidence type="ECO:0000256" key="2">
    <source>
        <dbReference type="ARBA" id="ARBA00008023"/>
    </source>
</evidence>
<comment type="function">
    <text evidence="9">Pyrophosphatase that hydrolyzes the non-canonical purine nucleotides inosine triphosphate (ITP), deoxyinosine triphosphate (dITP) as well as 2'-deoxy-N-6-hydroxylaminopurine triphosphate (dHAPTP) and xanthosine 5'-triphosphate (XTP) to their respective monophosphate derivatives. The enzyme does not distinguish between the deoxy- and ribose forms. Probably excludes non-canonical purines from RNA and DNA precursor pools, thus preventing their incorporation into RNA and DNA and avoiding chromosomal lesions.</text>
</comment>
<keyword evidence="13" id="KW-0464">Manganese</keyword>
<comment type="subcellular location">
    <subcellularLocation>
        <location evidence="1 13">Cytoplasm</location>
    </subcellularLocation>
</comment>
<evidence type="ECO:0000256" key="8">
    <source>
        <dbReference type="ARBA" id="ARBA00023080"/>
    </source>
</evidence>
<dbReference type="GO" id="GO:0046872">
    <property type="term" value="F:metal ion binding"/>
    <property type="evidence" value="ECO:0007669"/>
    <property type="project" value="UniProtKB-KW"/>
</dbReference>
<dbReference type="GO" id="GO:0036222">
    <property type="term" value="F:XTP diphosphatase activity"/>
    <property type="evidence" value="ECO:0007669"/>
    <property type="project" value="UniProtKB-UniRule"/>
</dbReference>
<dbReference type="GO" id="GO:0009117">
    <property type="term" value="P:nucleotide metabolic process"/>
    <property type="evidence" value="ECO:0007669"/>
    <property type="project" value="UniProtKB-KW"/>
</dbReference>
<dbReference type="InterPro" id="IPR027502">
    <property type="entry name" value="ITPase"/>
</dbReference>
<evidence type="ECO:0000256" key="10">
    <source>
        <dbReference type="ARBA" id="ARBA00093218"/>
    </source>
</evidence>
<keyword evidence="7 13" id="KW-0460">Magnesium</keyword>
<dbReference type="Proteomes" id="UP000018320">
    <property type="component" value="Unassembled WGS sequence"/>
</dbReference>
<comment type="catalytic activity">
    <reaction evidence="13">
        <text>XTP + H2O = XMP + diphosphate + H(+)</text>
        <dbReference type="Rhea" id="RHEA:28610"/>
        <dbReference type="ChEBI" id="CHEBI:15377"/>
        <dbReference type="ChEBI" id="CHEBI:15378"/>
        <dbReference type="ChEBI" id="CHEBI:33019"/>
        <dbReference type="ChEBI" id="CHEBI:57464"/>
        <dbReference type="ChEBI" id="CHEBI:61314"/>
        <dbReference type="EC" id="3.6.1.66"/>
    </reaction>
</comment>
<dbReference type="GO" id="GO:0036220">
    <property type="term" value="F:ITP diphosphatase activity"/>
    <property type="evidence" value="ECO:0007669"/>
    <property type="project" value="UniProtKB-UniRule"/>
</dbReference>
<evidence type="ECO:0000256" key="13">
    <source>
        <dbReference type="HAMAP-Rule" id="MF_03148"/>
    </source>
</evidence>
<dbReference type="VEuPathDB" id="GiardiaDB:QR46_1716"/>